<reference evidence="1 2" key="1">
    <citation type="submission" date="2018-03" db="EMBL/GenBank/DDBJ databases">
        <title>Genomic Encyclopedia of Archaeal and Bacterial Type Strains, Phase II (KMG-II): from individual species to whole genera.</title>
        <authorList>
            <person name="Goeker M."/>
        </authorList>
    </citation>
    <scope>NUCLEOTIDE SEQUENCE [LARGE SCALE GENOMIC DNA]</scope>
    <source>
        <strain evidence="1 2">DSM 27929</strain>
    </source>
</reference>
<protein>
    <submittedName>
        <fullName evidence="1">Uncharacterized protein</fullName>
    </submittedName>
</protein>
<comment type="caution">
    <text evidence="1">The sequence shown here is derived from an EMBL/GenBank/DDBJ whole genome shotgun (WGS) entry which is preliminary data.</text>
</comment>
<evidence type="ECO:0000313" key="2">
    <source>
        <dbReference type="Proteomes" id="UP000238157"/>
    </source>
</evidence>
<evidence type="ECO:0000313" key="1">
    <source>
        <dbReference type="EMBL" id="PRY85898.1"/>
    </source>
</evidence>
<proteinExistence type="predicted"/>
<sequence>MTKRKMIYGHCLRHPARIYFIIGFFYGLSLINPVFAQIALQIGDFRTIGTGDFDNPAIWETWDGLAWQAATVKPGMMNTIFVDQGHEVRLTADEEVNHVYLYSAALPGRKLNLQTFELHVYGSLRGMHKPTGDFEINNLANASIDWIYPQSGKIVFKGNSRIVVDRSSWSAQTNNSRYQVVFDALPGETLTVNSAFKANVFVVNSGTVLQTVNNEGIPACSTFSFNNQVAFNGSGPYGNLIIEPNATLISECSAPLDQLVRRSVSIPAALIHLKPGGNLVFLGNEPIMESADFQLEGNVYYRSNAGTQVLVSSTMAAAIQPKKYHNLIFENNAQKLLIDSLFLSGDLARLSGGDIVDAPSYLNFQGDAVQQVVGLNFDFTQVEINKSGGRLVMDSDMRIKTNFFHRNGQIDFNGFDLYFNTDGAGVYEYEGGQWLNLNRMTYNFLPTVLNVGNASFPFEDAYQGGVRRLRLNGNSPGGNLSLRFFEIPGANWDPNFDDVDGSPILYQLNSYFEFSGLSASSDPIELRIAAENLIVDEVDDIRIVGNGLAAPGVHLPGVDADTLWARRSLEFAELDGNTFTIGSYRQMSILPLTWVGVEAKMEKGEIVVRWSTAQEKGNEKFILYRAKDKRLEFEKIAEIPSRGDREGIQEYNYRYIEKLHEAPYFQLEQVEIDGKSSFSEVFRLGGEIESFTSPTKVFPNPYVSGKINFVLPPNLGSEDVMISVFGISGEQHFSLGLESPDLEEKFSRLPKGIFVIQLEAPGFQDRLKFWKR</sequence>
<dbReference type="AlphaFoldDB" id="A0A2T0WGR2"/>
<dbReference type="Proteomes" id="UP000238157">
    <property type="component" value="Unassembled WGS sequence"/>
</dbReference>
<keyword evidence="2" id="KW-1185">Reference proteome</keyword>
<accession>A0A2T0WGR2</accession>
<name>A0A2T0WGR2_9BACT</name>
<dbReference type="EMBL" id="PVTR01000010">
    <property type="protein sequence ID" value="PRY85898.1"/>
    <property type="molecule type" value="Genomic_DNA"/>
</dbReference>
<organism evidence="1 2">
    <name type="scientific">Mongoliibacter ruber</name>
    <dbReference type="NCBI Taxonomy" id="1750599"/>
    <lineage>
        <taxon>Bacteria</taxon>
        <taxon>Pseudomonadati</taxon>
        <taxon>Bacteroidota</taxon>
        <taxon>Cytophagia</taxon>
        <taxon>Cytophagales</taxon>
        <taxon>Cyclobacteriaceae</taxon>
        <taxon>Mongoliibacter</taxon>
    </lineage>
</organism>
<gene>
    <name evidence="1" type="ORF">CLW00_11028</name>
</gene>
<dbReference type="RefSeq" id="WP_106134715.1">
    <property type="nucleotide sequence ID" value="NZ_PVTR01000010.1"/>
</dbReference>
<dbReference type="OrthoDB" id="812447at2"/>